<organism evidence="1 2">
    <name type="scientific">Trifolium pratense</name>
    <name type="common">Red clover</name>
    <dbReference type="NCBI Taxonomy" id="57577"/>
    <lineage>
        <taxon>Eukaryota</taxon>
        <taxon>Viridiplantae</taxon>
        <taxon>Streptophyta</taxon>
        <taxon>Embryophyta</taxon>
        <taxon>Tracheophyta</taxon>
        <taxon>Spermatophyta</taxon>
        <taxon>Magnoliopsida</taxon>
        <taxon>eudicotyledons</taxon>
        <taxon>Gunneridae</taxon>
        <taxon>Pentapetalae</taxon>
        <taxon>rosids</taxon>
        <taxon>fabids</taxon>
        <taxon>Fabales</taxon>
        <taxon>Fabaceae</taxon>
        <taxon>Papilionoideae</taxon>
        <taxon>50 kb inversion clade</taxon>
        <taxon>NPAAA clade</taxon>
        <taxon>Hologalegina</taxon>
        <taxon>IRL clade</taxon>
        <taxon>Trifolieae</taxon>
        <taxon>Trifolium</taxon>
    </lineage>
</organism>
<proteinExistence type="predicted"/>
<dbReference type="Proteomes" id="UP000236291">
    <property type="component" value="Unassembled WGS sequence"/>
</dbReference>
<evidence type="ECO:0000313" key="1">
    <source>
        <dbReference type="EMBL" id="PNX69570.1"/>
    </source>
</evidence>
<reference evidence="1 2" key="1">
    <citation type="journal article" date="2014" name="Am. J. Bot.">
        <title>Genome assembly and annotation for red clover (Trifolium pratense; Fabaceae).</title>
        <authorList>
            <person name="Istvanek J."/>
            <person name="Jaros M."/>
            <person name="Krenek A."/>
            <person name="Repkova J."/>
        </authorList>
    </citation>
    <scope>NUCLEOTIDE SEQUENCE [LARGE SCALE GENOMIC DNA]</scope>
    <source>
        <strain evidence="2">cv. Tatra</strain>
        <tissue evidence="1">Young leaves</tissue>
    </source>
</reference>
<dbReference type="AlphaFoldDB" id="A0A2K3KTG0"/>
<feature type="non-terminal residue" evidence="1">
    <location>
        <position position="46"/>
    </location>
</feature>
<accession>A0A2K3KTG0</accession>
<sequence length="46" mass="4929">MGSLASTGESQRAGRYLSLKPYSATTQEHTRSLKLAASSLSDRAFP</sequence>
<reference evidence="1 2" key="2">
    <citation type="journal article" date="2017" name="Front. Plant Sci.">
        <title>Gene Classification and Mining of Molecular Markers Useful in Red Clover (Trifolium pratense) Breeding.</title>
        <authorList>
            <person name="Istvanek J."/>
            <person name="Dluhosova J."/>
            <person name="Dluhos P."/>
            <person name="Patkova L."/>
            <person name="Nedelnik J."/>
            <person name="Repkova J."/>
        </authorList>
    </citation>
    <scope>NUCLEOTIDE SEQUENCE [LARGE SCALE GENOMIC DNA]</scope>
    <source>
        <strain evidence="2">cv. Tatra</strain>
        <tissue evidence="1">Young leaves</tissue>
    </source>
</reference>
<dbReference type="EMBL" id="ASHM01109163">
    <property type="protein sequence ID" value="PNX69570.1"/>
    <property type="molecule type" value="Genomic_DNA"/>
</dbReference>
<name>A0A2K3KTG0_TRIPR</name>
<comment type="caution">
    <text evidence="1">The sequence shown here is derived from an EMBL/GenBank/DDBJ whole genome shotgun (WGS) entry which is preliminary data.</text>
</comment>
<gene>
    <name evidence="1" type="ORF">L195_g056791</name>
</gene>
<evidence type="ECO:0000313" key="2">
    <source>
        <dbReference type="Proteomes" id="UP000236291"/>
    </source>
</evidence>
<protein>
    <submittedName>
        <fullName evidence="1">Uncharacterized protein</fullName>
    </submittedName>
</protein>